<dbReference type="Pfam" id="PF14542">
    <property type="entry name" value="Acetyltransf_CG"/>
    <property type="match status" value="1"/>
</dbReference>
<keyword evidence="3" id="KW-1185">Reference proteome</keyword>
<dbReference type="InterPro" id="IPR045057">
    <property type="entry name" value="Gcn5-rel_NAT"/>
</dbReference>
<dbReference type="InterPro" id="IPR031165">
    <property type="entry name" value="GNAT_YJDJ"/>
</dbReference>
<dbReference type="PANTHER" id="PTHR31435">
    <property type="entry name" value="PROTEIN NATD1"/>
    <property type="match status" value="1"/>
</dbReference>
<evidence type="ECO:0000259" key="1">
    <source>
        <dbReference type="PROSITE" id="PS51729"/>
    </source>
</evidence>
<evidence type="ECO:0000313" key="2">
    <source>
        <dbReference type="EMBL" id="PXW78009.1"/>
    </source>
</evidence>
<dbReference type="InterPro" id="IPR016181">
    <property type="entry name" value="Acyl_CoA_acyltransferase"/>
</dbReference>
<evidence type="ECO:0000313" key="3">
    <source>
        <dbReference type="Proteomes" id="UP000248014"/>
    </source>
</evidence>
<organism evidence="2 3">
    <name type="scientific">Blastomonas natatoria</name>
    <dbReference type="NCBI Taxonomy" id="34015"/>
    <lineage>
        <taxon>Bacteria</taxon>
        <taxon>Pseudomonadati</taxon>
        <taxon>Pseudomonadota</taxon>
        <taxon>Alphaproteobacteria</taxon>
        <taxon>Sphingomonadales</taxon>
        <taxon>Sphingomonadaceae</taxon>
        <taxon>Blastomonas</taxon>
    </lineage>
</organism>
<dbReference type="OrthoDB" id="9800945at2"/>
<dbReference type="Proteomes" id="UP000248014">
    <property type="component" value="Unassembled WGS sequence"/>
</dbReference>
<dbReference type="PANTHER" id="PTHR31435:SF9">
    <property type="entry name" value="PROTEIN NATD1"/>
    <property type="match status" value="1"/>
</dbReference>
<dbReference type="AlphaFoldDB" id="A0A2V3VN39"/>
<dbReference type="Gene3D" id="3.40.630.30">
    <property type="match status" value="1"/>
</dbReference>
<dbReference type="RefSeq" id="WP_110297830.1">
    <property type="nucleotide sequence ID" value="NZ_QJJM01000003.1"/>
</dbReference>
<dbReference type="SUPFAM" id="SSF55729">
    <property type="entry name" value="Acyl-CoA N-acyltransferases (Nat)"/>
    <property type="match status" value="1"/>
</dbReference>
<comment type="caution">
    <text evidence="2">The sequence shown here is derived from an EMBL/GenBank/DDBJ whole genome shotgun (WGS) entry which is preliminary data.</text>
</comment>
<dbReference type="PROSITE" id="PS51729">
    <property type="entry name" value="GNAT_YJDJ"/>
    <property type="match status" value="1"/>
</dbReference>
<feature type="domain" description="N-acetyltransferase" evidence="1">
    <location>
        <begin position="12"/>
        <end position="102"/>
    </location>
</feature>
<dbReference type="CDD" id="cd04301">
    <property type="entry name" value="NAT_SF"/>
    <property type="match status" value="1"/>
</dbReference>
<protein>
    <recommendedName>
        <fullName evidence="1">N-acetyltransferase domain-containing protein</fullName>
    </recommendedName>
</protein>
<name>A0A2V3VN39_9SPHN</name>
<reference evidence="2 3" key="1">
    <citation type="submission" date="2018-05" db="EMBL/GenBank/DDBJ databases">
        <title>Genomic Encyclopedia of Type Strains, Phase IV (KMG-IV): sequencing the most valuable type-strain genomes for metagenomic binning, comparative biology and taxonomic classification.</title>
        <authorList>
            <person name="Goeker M."/>
        </authorList>
    </citation>
    <scope>NUCLEOTIDE SEQUENCE [LARGE SCALE GENOMIC DNA]</scope>
    <source>
        <strain evidence="2 3">DSM 3183</strain>
    </source>
</reference>
<dbReference type="EMBL" id="QJJM01000003">
    <property type="protein sequence ID" value="PXW78009.1"/>
    <property type="molecule type" value="Genomic_DNA"/>
</dbReference>
<gene>
    <name evidence="2" type="ORF">C7451_103116</name>
</gene>
<accession>A0A2V3VN39</accession>
<sequence>MDSPDQITIEHETAGKNGRFVHRAEGAEAELTYAEAPAAAGVRRVSADHTYVPDSMRGQGIAGKLVDALIDTARAQGWKVIPRCSYVVAAFRRHPEWNDVLAD</sequence>
<proteinExistence type="predicted"/>